<dbReference type="Proteomes" id="UP000265020">
    <property type="component" value="Unassembled WGS sequence"/>
</dbReference>
<dbReference type="PANTHER" id="PTHR18905:SF12">
    <property type="entry name" value="NINEIN-LIKE PROTEIN"/>
    <property type="match status" value="1"/>
</dbReference>
<proteinExistence type="predicted"/>
<protein>
    <recommendedName>
        <fullName evidence="6">EF-hand domain-containing protein</fullName>
    </recommendedName>
</protein>
<dbReference type="GeneTree" id="ENSGT00660000095541"/>
<accession>A0A3Q2CDU3</accession>
<dbReference type="GO" id="GO:0005813">
    <property type="term" value="C:centrosome"/>
    <property type="evidence" value="ECO:0007669"/>
    <property type="project" value="UniProtKB-SubCell"/>
</dbReference>
<reference evidence="7" key="1">
    <citation type="submission" date="2025-08" db="UniProtKB">
        <authorList>
            <consortium name="Ensembl"/>
        </authorList>
    </citation>
    <scope>IDENTIFICATION</scope>
</reference>
<evidence type="ECO:0000256" key="5">
    <source>
        <dbReference type="SAM" id="MobiDB-lite"/>
    </source>
</evidence>
<dbReference type="OMA" id="IRNSWEI"/>
<dbReference type="InterPro" id="IPR011992">
    <property type="entry name" value="EF-hand-dom_pair"/>
</dbReference>
<reference evidence="7" key="2">
    <citation type="submission" date="2025-09" db="UniProtKB">
        <authorList>
            <consortium name="Ensembl"/>
        </authorList>
    </citation>
    <scope>IDENTIFICATION</scope>
</reference>
<evidence type="ECO:0000256" key="4">
    <source>
        <dbReference type="ARBA" id="ARBA00023212"/>
    </source>
</evidence>
<dbReference type="STRING" id="28743.ENSCVAP00000003143"/>
<dbReference type="PANTHER" id="PTHR18905">
    <property type="entry name" value="NINEIN"/>
    <property type="match status" value="1"/>
</dbReference>
<dbReference type="GO" id="GO:0005509">
    <property type="term" value="F:calcium ion binding"/>
    <property type="evidence" value="ECO:0007669"/>
    <property type="project" value="InterPro"/>
</dbReference>
<feature type="domain" description="EF-hand" evidence="6">
    <location>
        <begin position="8"/>
        <end position="43"/>
    </location>
</feature>
<evidence type="ECO:0000256" key="3">
    <source>
        <dbReference type="ARBA" id="ARBA00022553"/>
    </source>
</evidence>
<keyword evidence="8" id="KW-1185">Reference proteome</keyword>
<dbReference type="AlphaFoldDB" id="A0A3Q2CDU3"/>
<organism evidence="7 8">
    <name type="scientific">Cyprinodon variegatus</name>
    <name type="common">Sheepshead minnow</name>
    <dbReference type="NCBI Taxonomy" id="28743"/>
    <lineage>
        <taxon>Eukaryota</taxon>
        <taxon>Metazoa</taxon>
        <taxon>Chordata</taxon>
        <taxon>Craniata</taxon>
        <taxon>Vertebrata</taxon>
        <taxon>Euteleostomi</taxon>
        <taxon>Actinopterygii</taxon>
        <taxon>Neopterygii</taxon>
        <taxon>Teleostei</taxon>
        <taxon>Neoteleostei</taxon>
        <taxon>Acanthomorphata</taxon>
        <taxon>Ovalentaria</taxon>
        <taxon>Atherinomorphae</taxon>
        <taxon>Cyprinodontiformes</taxon>
        <taxon>Cyprinodontidae</taxon>
        <taxon>Cyprinodon</taxon>
    </lineage>
</organism>
<keyword evidence="3" id="KW-0597">Phosphoprotein</keyword>
<feature type="compositionally biased region" description="Polar residues" evidence="5">
    <location>
        <begin position="124"/>
        <end position="140"/>
    </location>
</feature>
<evidence type="ECO:0000259" key="6">
    <source>
        <dbReference type="PROSITE" id="PS50222"/>
    </source>
</evidence>
<dbReference type="Ensembl" id="ENSCVAT00000010522.1">
    <property type="protein sequence ID" value="ENSCVAP00000003143.1"/>
    <property type="gene ID" value="ENSCVAG00000004321.1"/>
</dbReference>
<evidence type="ECO:0000313" key="8">
    <source>
        <dbReference type="Proteomes" id="UP000265020"/>
    </source>
</evidence>
<dbReference type="Gene3D" id="1.10.238.10">
    <property type="entry name" value="EF-hand"/>
    <property type="match status" value="1"/>
</dbReference>
<name>A0A3Q2CDU3_CYPVA</name>
<evidence type="ECO:0000313" key="7">
    <source>
        <dbReference type="Ensembl" id="ENSCVAP00000003143.1"/>
    </source>
</evidence>
<dbReference type="PROSITE" id="PS50222">
    <property type="entry name" value="EF_HAND_2"/>
    <property type="match status" value="1"/>
</dbReference>
<keyword evidence="2" id="KW-0963">Cytoplasm</keyword>
<evidence type="ECO:0000256" key="1">
    <source>
        <dbReference type="ARBA" id="ARBA00004300"/>
    </source>
</evidence>
<feature type="region of interest" description="Disordered" evidence="5">
    <location>
        <begin position="85"/>
        <end position="150"/>
    </location>
</feature>
<comment type="subcellular location">
    <subcellularLocation>
        <location evidence="1">Cytoplasm</location>
        <location evidence="1">Cytoskeleton</location>
        <location evidence="1">Microtubule organizing center</location>
        <location evidence="1">Centrosome</location>
    </subcellularLocation>
</comment>
<dbReference type="InterPro" id="IPR002048">
    <property type="entry name" value="EF_hand_dom"/>
</dbReference>
<sequence length="383" mass="42177">MDEAEHSRYVAQLRAEFDRCDTTATGFLDRDELTELFRRLQLDAHLELLLDALLGERPYGRVNFEEFKDGFVDVLSRSLDISTSEEDSSYLEPALPQEVQPKLVKGTKRYGRRSRPEPRPGSGLTANSGESTPSGSNAADSSPPAVRRAKLRRSTSLESLESAAWVHFCDVFSAADQQEDGGAGPGVQTAVCDPLALQVNRVQNRFWSCCQTVLMVPLCLQDVDVLLRRLDGHLDGQAGVQRFRQGLWSSAPTLSSTPLRSAKQLVPEEGPARSASPSLLTATVGPRVLSRLDDGSGSTSPERVAALWTEEGIRNSWEILQTLDFSLEDRLSLADLTLALDNELLVSGNGIHQAALISYRSEIQHLQYVSEPPPIRPFQRLPV</sequence>
<evidence type="ECO:0000256" key="2">
    <source>
        <dbReference type="ARBA" id="ARBA00022490"/>
    </source>
</evidence>
<keyword evidence="4" id="KW-0206">Cytoskeleton</keyword>
<dbReference type="SUPFAM" id="SSF47473">
    <property type="entry name" value="EF-hand"/>
    <property type="match status" value="1"/>
</dbReference>
<dbReference type="GO" id="GO:0034454">
    <property type="term" value="P:microtubule anchoring at centrosome"/>
    <property type="evidence" value="ECO:0007669"/>
    <property type="project" value="TreeGrafter"/>
</dbReference>